<feature type="domain" description="UspA" evidence="3">
    <location>
        <begin position="8"/>
        <end position="138"/>
    </location>
</feature>
<sequence>MPVPSPSPVVVGVTGTSASLAAVRLAAREAVSRGRELRIVHAFTWSHPRLDQHYDRARRAASQVVDAAVATAQRSTPGVRVQGQLVDGLPDQVLLRLSRSAEMVVLGDDDLATLPWLPTGSVLVQTVARAWCPVLVARGPRPQAGPILAAVDGSDCSLLGLRQAAVEGARRNVGVVVAHVVEQPGPAAEAAGREILERAVEAVPELVDYQLRLLTGAPAAAIVRASARARVTVLGPRGTNDVGLLGSVARAVLRRAASPTLFAHGPSVPSPAPRLPQLSGQSGLS</sequence>
<dbReference type="PANTHER" id="PTHR46268:SF6">
    <property type="entry name" value="UNIVERSAL STRESS PROTEIN UP12"/>
    <property type="match status" value="1"/>
</dbReference>
<evidence type="ECO:0000259" key="3">
    <source>
        <dbReference type="Pfam" id="PF00582"/>
    </source>
</evidence>
<dbReference type="InterPro" id="IPR006016">
    <property type="entry name" value="UspA"/>
</dbReference>
<dbReference type="PANTHER" id="PTHR46268">
    <property type="entry name" value="STRESS RESPONSE PROTEIN NHAX"/>
    <property type="match status" value="1"/>
</dbReference>
<dbReference type="Gene3D" id="3.40.50.620">
    <property type="entry name" value="HUPs"/>
    <property type="match status" value="2"/>
</dbReference>
<evidence type="ECO:0000256" key="2">
    <source>
        <dbReference type="SAM" id="MobiDB-lite"/>
    </source>
</evidence>
<evidence type="ECO:0000313" key="4">
    <source>
        <dbReference type="EMBL" id="MCY1138480.1"/>
    </source>
</evidence>
<dbReference type="InterPro" id="IPR014729">
    <property type="entry name" value="Rossmann-like_a/b/a_fold"/>
</dbReference>
<protein>
    <submittedName>
        <fullName evidence="4">Universal stress protein</fullName>
    </submittedName>
</protein>
<reference evidence="4" key="1">
    <citation type="submission" date="2022-11" db="EMBL/GenBank/DDBJ databases">
        <authorList>
            <person name="Somphong A."/>
            <person name="Phongsopitanun W."/>
        </authorList>
    </citation>
    <scope>NUCLEOTIDE SEQUENCE</scope>
    <source>
        <strain evidence="4">Pm04-4</strain>
    </source>
</reference>
<evidence type="ECO:0000313" key="5">
    <source>
        <dbReference type="Proteomes" id="UP001151002"/>
    </source>
</evidence>
<feature type="domain" description="UspA" evidence="3">
    <location>
        <begin position="146"/>
        <end position="262"/>
    </location>
</feature>
<evidence type="ECO:0000256" key="1">
    <source>
        <dbReference type="ARBA" id="ARBA00008791"/>
    </source>
</evidence>
<dbReference type="EMBL" id="JAPNTZ010000003">
    <property type="protein sequence ID" value="MCY1138480.1"/>
    <property type="molecule type" value="Genomic_DNA"/>
</dbReference>
<dbReference type="SUPFAM" id="SSF52402">
    <property type="entry name" value="Adenine nucleotide alpha hydrolases-like"/>
    <property type="match status" value="2"/>
</dbReference>
<organism evidence="4 5">
    <name type="scientific">Paractinoplanes pyxinae</name>
    <dbReference type="NCBI Taxonomy" id="2997416"/>
    <lineage>
        <taxon>Bacteria</taxon>
        <taxon>Bacillati</taxon>
        <taxon>Actinomycetota</taxon>
        <taxon>Actinomycetes</taxon>
        <taxon>Micromonosporales</taxon>
        <taxon>Micromonosporaceae</taxon>
        <taxon>Paractinoplanes</taxon>
    </lineage>
</organism>
<keyword evidence="5" id="KW-1185">Reference proteome</keyword>
<feature type="region of interest" description="Disordered" evidence="2">
    <location>
        <begin position="262"/>
        <end position="285"/>
    </location>
</feature>
<accession>A0ABT4AYK3</accession>
<dbReference type="Proteomes" id="UP001151002">
    <property type="component" value="Unassembled WGS sequence"/>
</dbReference>
<gene>
    <name evidence="4" type="ORF">OWR29_10770</name>
</gene>
<proteinExistence type="inferred from homology"/>
<comment type="similarity">
    <text evidence="1">Belongs to the universal stress protein A family.</text>
</comment>
<dbReference type="Pfam" id="PF00582">
    <property type="entry name" value="Usp"/>
    <property type="match status" value="2"/>
</dbReference>
<dbReference type="CDD" id="cd00293">
    <property type="entry name" value="USP-like"/>
    <property type="match status" value="1"/>
</dbReference>
<dbReference type="RefSeq" id="WP_267562484.1">
    <property type="nucleotide sequence ID" value="NZ_JAPNTZ010000003.1"/>
</dbReference>
<name>A0ABT4AYK3_9ACTN</name>
<comment type="caution">
    <text evidence="4">The sequence shown here is derived from an EMBL/GenBank/DDBJ whole genome shotgun (WGS) entry which is preliminary data.</text>
</comment>